<name>A0AAD1DNB8_9FLAO</name>
<accession>A0AAD1DNB8</accession>
<keyword evidence="4" id="KW-1185">Reference proteome</keyword>
<protein>
    <submittedName>
        <fullName evidence="1">Uncharacterized protein</fullName>
    </submittedName>
</protein>
<reference evidence="3 4" key="1">
    <citation type="submission" date="2018-11" db="EMBL/GenBank/DDBJ databases">
        <title>Proposal to divide the Flavobacteriaceae and reorganize its genera based on Amino Acid Identity values calculated from whole genome sequences.</title>
        <authorList>
            <person name="Nicholson A.C."/>
            <person name="Gulvik C.A."/>
            <person name="Whitney A.M."/>
            <person name="Humrighouse B.W."/>
            <person name="Bell M."/>
            <person name="Holmes B."/>
            <person name="Steigerwalt A.G."/>
            <person name="Villarma A."/>
            <person name="Sheth M."/>
            <person name="Batra D."/>
            <person name="Pryor J."/>
            <person name="Bernardet J.-F."/>
            <person name="Hugo C."/>
            <person name="Kampfer P."/>
            <person name="Newman J."/>
            <person name="McQuiston J.R."/>
        </authorList>
    </citation>
    <scope>NUCLEOTIDE SEQUENCE [LARGE SCALE GENOMIC DNA]</scope>
    <source>
        <strain evidence="1 3">G0207</strain>
        <strain evidence="2 4">H5143</strain>
    </source>
</reference>
<proteinExistence type="predicted"/>
<dbReference type="EMBL" id="CP033912">
    <property type="protein sequence ID" value="AZA95568.1"/>
    <property type="molecule type" value="Genomic_DNA"/>
</dbReference>
<dbReference type="EMBL" id="CP033915">
    <property type="protein sequence ID" value="AZA87139.1"/>
    <property type="molecule type" value="Genomic_DNA"/>
</dbReference>
<evidence type="ECO:0000313" key="4">
    <source>
        <dbReference type="Proteomes" id="UP000281741"/>
    </source>
</evidence>
<sequence length="67" mass="7683">MTEFKINAQEDIINEILEHLQCGILGQGFAMSWDCKVINSSNIVFTLKEGAKLELKDIFWFGYLTKV</sequence>
<evidence type="ECO:0000313" key="1">
    <source>
        <dbReference type="EMBL" id="AZA87139.1"/>
    </source>
</evidence>
<dbReference type="Proteomes" id="UP000281741">
    <property type="component" value="Chromosome"/>
</dbReference>
<evidence type="ECO:0000313" key="2">
    <source>
        <dbReference type="EMBL" id="AZA95568.1"/>
    </source>
</evidence>
<gene>
    <name evidence="1" type="ORF">EG349_10245</name>
    <name evidence="2" type="ORF">EG353_08320</name>
</gene>
<evidence type="ECO:0000313" key="3">
    <source>
        <dbReference type="Proteomes" id="UP000274073"/>
    </source>
</evidence>
<dbReference type="AlphaFoldDB" id="A0AAD1DNB8"/>
<organism evidence="1 3">
    <name type="scientific">Chryseobacterium shandongense</name>
    <dbReference type="NCBI Taxonomy" id="1493872"/>
    <lineage>
        <taxon>Bacteria</taxon>
        <taxon>Pseudomonadati</taxon>
        <taxon>Bacteroidota</taxon>
        <taxon>Flavobacteriia</taxon>
        <taxon>Flavobacteriales</taxon>
        <taxon>Weeksellaceae</taxon>
        <taxon>Chryseobacterium group</taxon>
        <taxon>Chryseobacterium</taxon>
    </lineage>
</organism>
<dbReference type="Proteomes" id="UP000274073">
    <property type="component" value="Chromosome"/>
</dbReference>
<dbReference type="RefSeq" id="WP_123854447.1">
    <property type="nucleotide sequence ID" value="NZ_CP033912.1"/>
</dbReference>